<dbReference type="SUPFAM" id="SSF55895">
    <property type="entry name" value="Ribonuclease Rh-like"/>
    <property type="match status" value="1"/>
</dbReference>
<dbReference type="Pfam" id="PF00445">
    <property type="entry name" value="Ribonuclease_T2"/>
    <property type="match status" value="1"/>
</dbReference>
<evidence type="ECO:0000313" key="4">
    <source>
        <dbReference type="Proteomes" id="UP001156694"/>
    </source>
</evidence>
<protein>
    <submittedName>
        <fullName evidence="3">Ribonuclease T(2)</fullName>
    </submittedName>
</protein>
<name>A0ABQ5VXT5_9RHOB</name>
<dbReference type="RefSeq" id="WP_284378991.1">
    <property type="nucleotide sequence ID" value="NZ_BSNN01000006.1"/>
</dbReference>
<dbReference type="PROSITE" id="PS00530">
    <property type="entry name" value="RNASE_T2_1"/>
    <property type="match status" value="1"/>
</dbReference>
<keyword evidence="4" id="KW-1185">Reference proteome</keyword>
<gene>
    <name evidence="3" type="ORF">GCM10007939_21750</name>
</gene>
<dbReference type="InterPro" id="IPR018188">
    <property type="entry name" value="RNase_T2_His_AS_1"/>
</dbReference>
<sequence>MFHRLICTVFMACTLALPAQSEGERAGDFDYYLLALSWSPTWCKLSGDARGSQQCARGADFGFVLHGLWPQYENGWPSYCRTSQRPPSRSLTSAQADIMGTSGAAWHQWKKHGSCTGLSGPAYYQLARKAYERINRPEVFRKITKTMTLPPSIIEEAFLEANPDLYADQITITCKDQRIQEARICMDKDLNFRRCGRDTIRDCKMKKALMAPIR</sequence>
<comment type="similarity">
    <text evidence="1 2">Belongs to the RNase T2 family.</text>
</comment>
<dbReference type="InterPro" id="IPR001568">
    <property type="entry name" value="RNase_T2-like"/>
</dbReference>
<dbReference type="Gene3D" id="3.90.730.10">
    <property type="entry name" value="Ribonuclease T2-like"/>
    <property type="match status" value="1"/>
</dbReference>
<dbReference type="InterPro" id="IPR039378">
    <property type="entry name" value="RNase_T2_prok"/>
</dbReference>
<dbReference type="Proteomes" id="UP001156694">
    <property type="component" value="Unassembled WGS sequence"/>
</dbReference>
<dbReference type="CDD" id="cd01062">
    <property type="entry name" value="RNase_T2_prok"/>
    <property type="match status" value="1"/>
</dbReference>
<organism evidence="3 4">
    <name type="scientific">Amylibacter marinus</name>
    <dbReference type="NCBI Taxonomy" id="1475483"/>
    <lineage>
        <taxon>Bacteria</taxon>
        <taxon>Pseudomonadati</taxon>
        <taxon>Pseudomonadota</taxon>
        <taxon>Alphaproteobacteria</taxon>
        <taxon>Rhodobacterales</taxon>
        <taxon>Paracoccaceae</taxon>
        <taxon>Amylibacter</taxon>
    </lineage>
</organism>
<proteinExistence type="inferred from homology"/>
<evidence type="ECO:0000256" key="1">
    <source>
        <dbReference type="ARBA" id="ARBA00007469"/>
    </source>
</evidence>
<comment type="caution">
    <text evidence="3">The sequence shown here is derived from an EMBL/GenBank/DDBJ whole genome shotgun (WGS) entry which is preliminary data.</text>
</comment>
<dbReference type="PANTHER" id="PTHR11240">
    <property type="entry name" value="RIBONUCLEASE T2"/>
    <property type="match status" value="1"/>
</dbReference>
<evidence type="ECO:0000256" key="2">
    <source>
        <dbReference type="RuleBase" id="RU004328"/>
    </source>
</evidence>
<evidence type="ECO:0000313" key="3">
    <source>
        <dbReference type="EMBL" id="GLQ35891.1"/>
    </source>
</evidence>
<accession>A0ABQ5VXT5</accession>
<dbReference type="EMBL" id="BSNN01000006">
    <property type="protein sequence ID" value="GLQ35891.1"/>
    <property type="molecule type" value="Genomic_DNA"/>
</dbReference>
<dbReference type="InterPro" id="IPR036430">
    <property type="entry name" value="RNase_T2-like_sf"/>
</dbReference>
<dbReference type="PANTHER" id="PTHR11240:SF22">
    <property type="entry name" value="RIBONUCLEASE T2"/>
    <property type="match status" value="1"/>
</dbReference>
<reference evidence="4" key="1">
    <citation type="journal article" date="2019" name="Int. J. Syst. Evol. Microbiol.">
        <title>The Global Catalogue of Microorganisms (GCM) 10K type strain sequencing project: providing services to taxonomists for standard genome sequencing and annotation.</title>
        <authorList>
            <consortium name="The Broad Institute Genomics Platform"/>
            <consortium name="The Broad Institute Genome Sequencing Center for Infectious Disease"/>
            <person name="Wu L."/>
            <person name="Ma J."/>
        </authorList>
    </citation>
    <scope>NUCLEOTIDE SEQUENCE [LARGE SCALE GENOMIC DNA]</scope>
    <source>
        <strain evidence="4">NBRC 110140</strain>
    </source>
</reference>